<feature type="compositionally biased region" description="Low complexity" evidence="1">
    <location>
        <begin position="439"/>
        <end position="454"/>
    </location>
</feature>
<evidence type="ECO:0000313" key="3">
    <source>
        <dbReference type="Proteomes" id="UP000827549"/>
    </source>
</evidence>
<name>A0AAF1BL71_9TREE</name>
<reference evidence="2" key="1">
    <citation type="submission" date="2023-10" db="EMBL/GenBank/DDBJ databases">
        <authorList>
            <person name="Noh H."/>
        </authorList>
    </citation>
    <scope>NUCLEOTIDE SEQUENCE</scope>
    <source>
        <strain evidence="2">DUCC4014</strain>
    </source>
</reference>
<dbReference type="InterPro" id="IPR011009">
    <property type="entry name" value="Kinase-like_dom_sf"/>
</dbReference>
<dbReference type="Gene3D" id="3.90.1200.10">
    <property type="match status" value="1"/>
</dbReference>
<dbReference type="SUPFAM" id="SSF56112">
    <property type="entry name" value="Protein kinase-like (PK-like)"/>
    <property type="match status" value="1"/>
</dbReference>
<dbReference type="PANTHER" id="PTHR21310:SF15">
    <property type="entry name" value="AMINOGLYCOSIDE PHOSPHOTRANSFERASE DOMAIN-CONTAINING PROTEIN"/>
    <property type="match status" value="1"/>
</dbReference>
<evidence type="ECO:0000256" key="1">
    <source>
        <dbReference type="SAM" id="MobiDB-lite"/>
    </source>
</evidence>
<dbReference type="InterPro" id="IPR051678">
    <property type="entry name" value="AGP_Transferase"/>
</dbReference>
<dbReference type="GeneID" id="87807237"/>
<organism evidence="2 3">
    <name type="scientific">Vanrija pseudolonga</name>
    <dbReference type="NCBI Taxonomy" id="143232"/>
    <lineage>
        <taxon>Eukaryota</taxon>
        <taxon>Fungi</taxon>
        <taxon>Dikarya</taxon>
        <taxon>Basidiomycota</taxon>
        <taxon>Agaricomycotina</taxon>
        <taxon>Tremellomycetes</taxon>
        <taxon>Trichosporonales</taxon>
        <taxon>Trichosporonaceae</taxon>
        <taxon>Vanrija</taxon>
    </lineage>
</organism>
<dbReference type="RefSeq" id="XP_062626506.1">
    <property type="nucleotide sequence ID" value="XM_062770522.1"/>
</dbReference>
<evidence type="ECO:0000313" key="2">
    <source>
        <dbReference type="EMBL" id="WOO80474.1"/>
    </source>
</evidence>
<gene>
    <name evidence="2" type="ORF">LOC62_03G003996</name>
</gene>
<protein>
    <recommendedName>
        <fullName evidence="4">Aminoglycoside phosphotransferase domain-containing protein</fullName>
    </recommendedName>
</protein>
<dbReference type="PANTHER" id="PTHR21310">
    <property type="entry name" value="AMINOGLYCOSIDE PHOSPHOTRANSFERASE-RELATED-RELATED"/>
    <property type="match status" value="1"/>
</dbReference>
<dbReference type="Proteomes" id="UP000827549">
    <property type="component" value="Chromosome 3"/>
</dbReference>
<feature type="region of interest" description="Disordered" evidence="1">
    <location>
        <begin position="439"/>
        <end position="458"/>
    </location>
</feature>
<sequence>MPAMLCNVRGGSWACSDHERAYHHCVVLNGEGEAKVDPLTSVDEVTRLAAVMATVKRAAHSVSPSAATQPGPSRRGGFNLHVPVSMSNEQWYARVKLQSFGPRTLHERMMANEWATLGVLGDMLPEFVPRALMPKHQSGDELLFFIQRVEGRSVHDYTTPFTTAQFSRLINDLATVYIRLASRKFTGIGSLTSTGAVGPLSGPAGTTVRPIFFSAPRGPFATAKERYLAQIDHVLDLIERGAWSRQDAVGAYLFHLELRALVEGCAEMGELGPTYLAHGDDRGDHIFIRPDGGIAGVIDWELAYTAPLAEAMCPRFLSSSSSNAPSPLEEALCAALVSRGHPELAAAIPRGRKHLRLNLLLGSGVRELDAQRVWLVRHAFLGDAAGPPHKSLREWLREARETYAAHEGLQRVMATVDAPTSRRARLYLIDLERREVLARRPSPASSRSSTPTLAAEDDNEKADDWVFVITPPAEAALEKPKPRSLFRKLSTKALAGWRGATKVAS</sequence>
<dbReference type="EMBL" id="CP086716">
    <property type="protein sequence ID" value="WOO80474.1"/>
    <property type="molecule type" value="Genomic_DNA"/>
</dbReference>
<dbReference type="AlphaFoldDB" id="A0AAF1BL71"/>
<evidence type="ECO:0008006" key="4">
    <source>
        <dbReference type="Google" id="ProtNLM"/>
    </source>
</evidence>
<keyword evidence="3" id="KW-1185">Reference proteome</keyword>
<proteinExistence type="predicted"/>
<accession>A0AAF1BL71</accession>